<dbReference type="InterPro" id="IPR056125">
    <property type="entry name" value="DUF7708"/>
</dbReference>
<evidence type="ECO:0000259" key="3">
    <source>
        <dbReference type="Pfam" id="PF24809"/>
    </source>
</evidence>
<keyword evidence="1" id="KW-0677">Repeat</keyword>
<dbReference type="InterPro" id="IPR027417">
    <property type="entry name" value="P-loop_NTPase"/>
</dbReference>
<dbReference type="InterPro" id="IPR056884">
    <property type="entry name" value="NPHP3-like_N"/>
</dbReference>
<proteinExistence type="predicted"/>
<accession>A0A6A6DZ83</accession>
<dbReference type="PANTHER" id="PTHR10039:SF15">
    <property type="entry name" value="NACHT DOMAIN-CONTAINING PROTEIN"/>
    <property type="match status" value="1"/>
</dbReference>
<gene>
    <name evidence="5" type="ORF">K469DRAFT_784815</name>
</gene>
<evidence type="ECO:0000259" key="4">
    <source>
        <dbReference type="Pfam" id="PF24883"/>
    </source>
</evidence>
<dbReference type="Gene3D" id="3.40.50.300">
    <property type="entry name" value="P-loop containing nucleotide triphosphate hydrolases"/>
    <property type="match status" value="1"/>
</dbReference>
<keyword evidence="6" id="KW-1185">Reference proteome</keyword>
<dbReference type="PANTHER" id="PTHR10039">
    <property type="entry name" value="AMELOGENIN"/>
    <property type="match status" value="1"/>
</dbReference>
<organism evidence="5 6">
    <name type="scientific">Zopfia rhizophila CBS 207.26</name>
    <dbReference type="NCBI Taxonomy" id="1314779"/>
    <lineage>
        <taxon>Eukaryota</taxon>
        <taxon>Fungi</taxon>
        <taxon>Dikarya</taxon>
        <taxon>Ascomycota</taxon>
        <taxon>Pezizomycotina</taxon>
        <taxon>Dothideomycetes</taxon>
        <taxon>Dothideomycetes incertae sedis</taxon>
        <taxon>Zopfiaceae</taxon>
        <taxon>Zopfia</taxon>
    </lineage>
</organism>
<dbReference type="Pfam" id="PF24809">
    <property type="entry name" value="DUF7708"/>
    <property type="match status" value="1"/>
</dbReference>
<dbReference type="SUPFAM" id="SSF52540">
    <property type="entry name" value="P-loop containing nucleoside triphosphate hydrolases"/>
    <property type="match status" value="1"/>
</dbReference>
<dbReference type="EMBL" id="ML994641">
    <property type="protein sequence ID" value="KAF2183589.1"/>
    <property type="molecule type" value="Genomic_DNA"/>
</dbReference>
<protein>
    <submittedName>
        <fullName evidence="5">Uncharacterized protein</fullName>
    </submittedName>
</protein>
<name>A0A6A6DZ83_9PEZI</name>
<evidence type="ECO:0000313" key="5">
    <source>
        <dbReference type="EMBL" id="KAF2183589.1"/>
    </source>
</evidence>
<dbReference type="Proteomes" id="UP000800200">
    <property type="component" value="Unassembled WGS sequence"/>
</dbReference>
<sequence length="1447" mass="164622">MELGPSISMMDSSEDDAVFIEARDAFVASLQPSERERFARCGSAQQLIHEIKLFESLSRKPSLLKRVISKIDTLNQMLSPYFDSIGFFVQSHPEFAAIAWGAIRLALQLASNFSSFFEKLIHTLEQLAAQFPRFTSVPSVCGGDLRQERWLWVSLTNALSCQTDVKPLAARRSHAVFADICWRPFDLRFRDLLDNLGFHAEVIKTEIQFASYHGLKDIHRRMLKEFEENSKSREKVDSFERKLAGARHTAEKMLSKLDKLGTTITNRQWDEEKHQGMGPVSVSMKKESTKFHVEFDTALGLREDGTAEWLFTRPEFMTWRNSGTPIAGVDPDSNQQQNIVWVHGNLGCGKTVLAASTVEELQESDKRHNTCYFFFRERDSKLNGAVHAYRAMLAQTLQKYRKDWELVNKYAFVMDDSSGQTQATKNELLDILKNCAQTGFIQNIVLDGIDECSNSVEFLLDLTMTVMDTSVKIILFARPHVKAPPSFPTNRLVIGRSTCPDIEVFLTRKVRGLVEHGYLPSNVDMTTLLAPLITGADGMFLWAELMVKYLTSPGLPVSTRVKEIQNIKVPERLDRMYIRVFNLLNQGSLPDQAFGRWIFMWTTFSHRQLTETELKDLLRVRHFEDHDNGTDFTDFDNTVVSTCASLITKVQLHQSRSKCIVMGYRFIHLSVLRFIENRLRKDCAWFLLSESDSHLTMARSLLQYASFPGKEIEVFRRQEKPLEDGSRKLVSDRDLGDRYPLSEYALLYWGEHLQKHRKSTLAAFNGCKSSGMLDLQSEPSFQGVLQSWSRNTTRSSCSTPMKVYADIFSILSQLVSNESSIKAYIEISYIFDTPMPIGFQGLEDWFRWAAPGSSPRLKGENVSIVFEAACNMISDLRLVHEEWCSKLRERPFLIWEEVTAFTTCRLLGKNHSAKVSSMFSENLSGGSISSRYLCKVSEVSGDRKHVGVLSIWPSREYEELTMQSHAMTTLHMRRIVSSMYHWTARYELWTVTDEPWRCLDVRINLDKDDIWLQYCHSLNDTVRKPGFRLQFPVTISPCLRRFTILQKVYSIEIDNSRSKGTVLKHDLPLSLDDILTSHWSRKIPDEPDECFDAWRRSEHFFNYFPTFSPDGKSIFLIGKSSTTKYFHLAIFDLGASNVPAVGPFKKFDHHWHTLNDFPNFTLVLHPDYPLAAFETYGEVYLWAYIVDQQNSSAFGTLRAFTLNNKDPGAQLWCCSNIKYEADSVAFSLDGDHLVVNCAMNSRPVIIPIPEHVLGACKVCQYPNRQSSCSTKSQLNEAISNKRLYSSFSDSLIKSTAYTINPNGNGAGLSATASHGSIELSIWHQENGSVSTAGVEIIALPDNWIKDSHPKTSLQLPRTKDERISIVVDQAAKRFYDMKDSTNDHLPAVIEREAGSVRIVGGDGVNASGKMRLLLSAEGQKRLNKGSRDDDDDQPPEQGSKKRKVCEL</sequence>
<feature type="region of interest" description="Disordered" evidence="2">
    <location>
        <begin position="1418"/>
        <end position="1447"/>
    </location>
</feature>
<reference evidence="5" key="1">
    <citation type="journal article" date="2020" name="Stud. Mycol.">
        <title>101 Dothideomycetes genomes: a test case for predicting lifestyles and emergence of pathogens.</title>
        <authorList>
            <person name="Haridas S."/>
            <person name="Albert R."/>
            <person name="Binder M."/>
            <person name="Bloem J."/>
            <person name="Labutti K."/>
            <person name="Salamov A."/>
            <person name="Andreopoulos B."/>
            <person name="Baker S."/>
            <person name="Barry K."/>
            <person name="Bills G."/>
            <person name="Bluhm B."/>
            <person name="Cannon C."/>
            <person name="Castanera R."/>
            <person name="Culley D."/>
            <person name="Daum C."/>
            <person name="Ezra D."/>
            <person name="Gonzalez J."/>
            <person name="Henrissat B."/>
            <person name="Kuo A."/>
            <person name="Liang C."/>
            <person name="Lipzen A."/>
            <person name="Lutzoni F."/>
            <person name="Magnuson J."/>
            <person name="Mondo S."/>
            <person name="Nolan M."/>
            <person name="Ohm R."/>
            <person name="Pangilinan J."/>
            <person name="Park H.-J."/>
            <person name="Ramirez L."/>
            <person name="Alfaro M."/>
            <person name="Sun H."/>
            <person name="Tritt A."/>
            <person name="Yoshinaga Y."/>
            <person name="Zwiers L.-H."/>
            <person name="Turgeon B."/>
            <person name="Goodwin S."/>
            <person name="Spatafora J."/>
            <person name="Crous P."/>
            <person name="Grigoriev I."/>
        </authorList>
    </citation>
    <scope>NUCLEOTIDE SEQUENCE</scope>
    <source>
        <strain evidence="5">CBS 207.26</strain>
    </source>
</reference>
<dbReference type="OrthoDB" id="5389400at2759"/>
<dbReference type="SUPFAM" id="SSF69322">
    <property type="entry name" value="Tricorn protease domain 2"/>
    <property type="match status" value="1"/>
</dbReference>
<feature type="domain" description="Nephrocystin 3-like N-terminal" evidence="4">
    <location>
        <begin position="305"/>
        <end position="476"/>
    </location>
</feature>
<feature type="domain" description="DUF7708" evidence="3">
    <location>
        <begin position="76"/>
        <end position="135"/>
    </location>
</feature>
<evidence type="ECO:0000313" key="6">
    <source>
        <dbReference type="Proteomes" id="UP000800200"/>
    </source>
</evidence>
<evidence type="ECO:0000256" key="2">
    <source>
        <dbReference type="SAM" id="MobiDB-lite"/>
    </source>
</evidence>
<dbReference type="Pfam" id="PF24883">
    <property type="entry name" value="NPHP3_N"/>
    <property type="match status" value="1"/>
</dbReference>
<evidence type="ECO:0000256" key="1">
    <source>
        <dbReference type="ARBA" id="ARBA00022737"/>
    </source>
</evidence>